<dbReference type="EMBL" id="JAYKXP010000096">
    <property type="protein sequence ID" value="KAK7027420.1"/>
    <property type="molecule type" value="Genomic_DNA"/>
</dbReference>
<evidence type="ECO:0000313" key="1">
    <source>
        <dbReference type="EMBL" id="KAK7027420.1"/>
    </source>
</evidence>
<protein>
    <submittedName>
        <fullName evidence="1">Uncharacterized protein</fullName>
    </submittedName>
</protein>
<sequence>MRTTCFPKLRSMEVPYFFVLDPVTTIRLHSRLRNCVSELHIFNRDGGRIRRLTLLTMVDGWPALKRLCVRCKWGLPPFDGPLFDFTHLNTVTELSVLLVDRPWAANVAFFLAHMHPPPNVDVIALLLCNRQFVRHSLFTDHLFHPKMVVPVFGDPSQAVYRGEAHLEYICNLVCVVDERPTQEGFWVKLKESIGRRTLLPHLFHSDCKDLIKLK</sequence>
<keyword evidence="2" id="KW-1185">Reference proteome</keyword>
<gene>
    <name evidence="1" type="ORF">VNI00_015256</name>
</gene>
<dbReference type="AlphaFoldDB" id="A0AAW0BNG3"/>
<evidence type="ECO:0000313" key="2">
    <source>
        <dbReference type="Proteomes" id="UP001383192"/>
    </source>
</evidence>
<organism evidence="1 2">
    <name type="scientific">Paramarasmius palmivorus</name>
    <dbReference type="NCBI Taxonomy" id="297713"/>
    <lineage>
        <taxon>Eukaryota</taxon>
        <taxon>Fungi</taxon>
        <taxon>Dikarya</taxon>
        <taxon>Basidiomycota</taxon>
        <taxon>Agaricomycotina</taxon>
        <taxon>Agaricomycetes</taxon>
        <taxon>Agaricomycetidae</taxon>
        <taxon>Agaricales</taxon>
        <taxon>Marasmiineae</taxon>
        <taxon>Marasmiaceae</taxon>
        <taxon>Paramarasmius</taxon>
    </lineage>
</organism>
<comment type="caution">
    <text evidence="1">The sequence shown here is derived from an EMBL/GenBank/DDBJ whole genome shotgun (WGS) entry which is preliminary data.</text>
</comment>
<dbReference type="Proteomes" id="UP001383192">
    <property type="component" value="Unassembled WGS sequence"/>
</dbReference>
<accession>A0AAW0BNG3</accession>
<name>A0AAW0BNG3_9AGAR</name>
<reference evidence="1 2" key="1">
    <citation type="submission" date="2024-01" db="EMBL/GenBank/DDBJ databases">
        <title>A draft genome for a cacao thread blight-causing isolate of Paramarasmius palmivorus.</title>
        <authorList>
            <person name="Baruah I.K."/>
            <person name="Bukari Y."/>
            <person name="Amoako-Attah I."/>
            <person name="Meinhardt L.W."/>
            <person name="Bailey B.A."/>
            <person name="Cohen S.P."/>
        </authorList>
    </citation>
    <scope>NUCLEOTIDE SEQUENCE [LARGE SCALE GENOMIC DNA]</scope>
    <source>
        <strain evidence="1 2">GH-12</strain>
    </source>
</reference>
<proteinExistence type="predicted"/>